<gene>
    <name evidence="2" type="ORF">ElP_02490</name>
</gene>
<keyword evidence="1" id="KW-1133">Transmembrane helix</keyword>
<feature type="transmembrane region" description="Helical" evidence="1">
    <location>
        <begin position="50"/>
        <end position="70"/>
    </location>
</feature>
<sequence>MAFPGSSGRSAPGRRPWCRTFAALVAGLAAALALTVALAALAPLPPSDRGALAVLMAVPAWVAAALYAFLDRSAGRAWLVLLAIALAAGLAASLA</sequence>
<accession>A0A518GV07</accession>
<protein>
    <submittedName>
        <fullName evidence="2">Uncharacterized protein</fullName>
    </submittedName>
</protein>
<proteinExistence type="predicted"/>
<dbReference type="EMBL" id="CP036426">
    <property type="protein sequence ID" value="QDV32417.1"/>
    <property type="molecule type" value="Genomic_DNA"/>
</dbReference>
<keyword evidence="1" id="KW-0472">Membrane</keyword>
<organism evidence="2 3">
    <name type="scientific">Tautonia plasticadhaerens</name>
    <dbReference type="NCBI Taxonomy" id="2527974"/>
    <lineage>
        <taxon>Bacteria</taxon>
        <taxon>Pseudomonadati</taxon>
        <taxon>Planctomycetota</taxon>
        <taxon>Planctomycetia</taxon>
        <taxon>Isosphaerales</taxon>
        <taxon>Isosphaeraceae</taxon>
        <taxon>Tautonia</taxon>
    </lineage>
</organism>
<feature type="transmembrane region" description="Helical" evidence="1">
    <location>
        <begin position="21"/>
        <end position="44"/>
    </location>
</feature>
<keyword evidence="1" id="KW-0812">Transmembrane</keyword>
<feature type="transmembrane region" description="Helical" evidence="1">
    <location>
        <begin position="77"/>
        <end position="94"/>
    </location>
</feature>
<dbReference type="KEGG" id="tpla:ElP_02490"/>
<dbReference type="Proteomes" id="UP000317835">
    <property type="component" value="Chromosome"/>
</dbReference>
<evidence type="ECO:0000313" key="2">
    <source>
        <dbReference type="EMBL" id="QDV32417.1"/>
    </source>
</evidence>
<dbReference type="AlphaFoldDB" id="A0A518GV07"/>
<name>A0A518GV07_9BACT</name>
<evidence type="ECO:0000313" key="3">
    <source>
        <dbReference type="Proteomes" id="UP000317835"/>
    </source>
</evidence>
<reference evidence="2 3" key="1">
    <citation type="submission" date="2019-02" db="EMBL/GenBank/DDBJ databases">
        <title>Deep-cultivation of Planctomycetes and their phenomic and genomic characterization uncovers novel biology.</title>
        <authorList>
            <person name="Wiegand S."/>
            <person name="Jogler M."/>
            <person name="Boedeker C."/>
            <person name="Pinto D."/>
            <person name="Vollmers J."/>
            <person name="Rivas-Marin E."/>
            <person name="Kohn T."/>
            <person name="Peeters S.H."/>
            <person name="Heuer A."/>
            <person name="Rast P."/>
            <person name="Oberbeckmann S."/>
            <person name="Bunk B."/>
            <person name="Jeske O."/>
            <person name="Meyerdierks A."/>
            <person name="Storesund J.E."/>
            <person name="Kallscheuer N."/>
            <person name="Luecker S."/>
            <person name="Lage O.M."/>
            <person name="Pohl T."/>
            <person name="Merkel B.J."/>
            <person name="Hornburger P."/>
            <person name="Mueller R.-W."/>
            <person name="Bruemmer F."/>
            <person name="Labrenz M."/>
            <person name="Spormann A.M."/>
            <person name="Op den Camp H."/>
            <person name="Overmann J."/>
            <person name="Amann R."/>
            <person name="Jetten M.S.M."/>
            <person name="Mascher T."/>
            <person name="Medema M.H."/>
            <person name="Devos D.P."/>
            <person name="Kaster A.-K."/>
            <person name="Ovreas L."/>
            <person name="Rohde M."/>
            <person name="Galperin M.Y."/>
            <person name="Jogler C."/>
        </authorList>
    </citation>
    <scope>NUCLEOTIDE SEQUENCE [LARGE SCALE GENOMIC DNA]</scope>
    <source>
        <strain evidence="2 3">ElP</strain>
    </source>
</reference>
<dbReference type="RefSeq" id="WP_145266483.1">
    <property type="nucleotide sequence ID" value="NZ_CP036426.1"/>
</dbReference>
<keyword evidence="3" id="KW-1185">Reference proteome</keyword>
<evidence type="ECO:0000256" key="1">
    <source>
        <dbReference type="SAM" id="Phobius"/>
    </source>
</evidence>